<organism evidence="1 2">
    <name type="scientific">Pseudocercospora musae</name>
    <dbReference type="NCBI Taxonomy" id="113226"/>
    <lineage>
        <taxon>Eukaryota</taxon>
        <taxon>Fungi</taxon>
        <taxon>Dikarya</taxon>
        <taxon>Ascomycota</taxon>
        <taxon>Pezizomycotina</taxon>
        <taxon>Dothideomycetes</taxon>
        <taxon>Dothideomycetidae</taxon>
        <taxon>Mycosphaerellales</taxon>
        <taxon>Mycosphaerellaceae</taxon>
        <taxon>Pseudocercospora</taxon>
    </lineage>
</organism>
<protein>
    <submittedName>
        <fullName evidence="1">Uncharacterized protein</fullName>
    </submittedName>
</protein>
<proteinExistence type="predicted"/>
<comment type="caution">
    <text evidence="1">The sequence shown here is derived from an EMBL/GenBank/DDBJ whole genome shotgun (WGS) entry which is preliminary data.</text>
</comment>
<evidence type="ECO:0000313" key="2">
    <source>
        <dbReference type="Proteomes" id="UP000073492"/>
    </source>
</evidence>
<accession>A0A139IAJ7</accession>
<dbReference type="EMBL" id="LFZO01000194">
    <property type="protein sequence ID" value="KXT11562.1"/>
    <property type="molecule type" value="Genomic_DNA"/>
</dbReference>
<name>A0A139IAJ7_9PEZI</name>
<keyword evidence="2" id="KW-1185">Reference proteome</keyword>
<gene>
    <name evidence="1" type="ORF">AC579_10327</name>
</gene>
<evidence type="ECO:0000313" key="1">
    <source>
        <dbReference type="EMBL" id="KXT11562.1"/>
    </source>
</evidence>
<reference evidence="1 2" key="1">
    <citation type="submission" date="2015-07" db="EMBL/GenBank/DDBJ databases">
        <title>Comparative genomics of the Sigatoka disease complex on banana suggests a link between parallel evolutionary changes in Pseudocercospora fijiensis and Pseudocercospora eumusae and increased virulence on the banana host.</title>
        <authorList>
            <person name="Chang T.-C."/>
            <person name="Salvucci A."/>
            <person name="Crous P.W."/>
            <person name="Stergiopoulos I."/>
        </authorList>
    </citation>
    <scope>NUCLEOTIDE SEQUENCE [LARGE SCALE GENOMIC DNA]</scope>
    <source>
        <strain evidence="1 2">CBS 116634</strain>
    </source>
</reference>
<sequence length="73" mass="8288">MGRAQATTDIVVALEACDMRMFWLANQERSRACEGAASAAMKFVFGTNVRCRRRNFRTDFAGRALLVEQRPPY</sequence>
<dbReference type="Proteomes" id="UP000073492">
    <property type="component" value="Unassembled WGS sequence"/>
</dbReference>
<dbReference type="AlphaFoldDB" id="A0A139IAJ7"/>